<proteinExistence type="inferred from homology"/>
<evidence type="ECO:0000256" key="6">
    <source>
        <dbReference type="RuleBase" id="RU362125"/>
    </source>
</evidence>
<dbReference type="InterPro" id="IPR037069">
    <property type="entry name" value="AcylCoA_DH/ox_N_sf"/>
</dbReference>
<comment type="cofactor">
    <cofactor evidence="1 6">
        <name>FAD</name>
        <dbReference type="ChEBI" id="CHEBI:57692"/>
    </cofactor>
</comment>
<dbReference type="InterPro" id="IPR009075">
    <property type="entry name" value="AcylCo_DH/oxidase_C"/>
</dbReference>
<dbReference type="InterPro" id="IPR025878">
    <property type="entry name" value="Acyl-CoA_dh-like_C_dom"/>
</dbReference>
<dbReference type="Pfam" id="PF02771">
    <property type="entry name" value="Acyl-CoA_dh_N"/>
    <property type="match status" value="1"/>
</dbReference>
<dbReference type="InterPro" id="IPR013786">
    <property type="entry name" value="AcylCoA_DH/ox_N"/>
</dbReference>
<dbReference type="Gene3D" id="2.40.110.10">
    <property type="entry name" value="Butyryl-CoA Dehydrogenase, subunit A, domain 2"/>
    <property type="match status" value="1"/>
</dbReference>
<dbReference type="PANTHER" id="PTHR42803">
    <property type="entry name" value="ACYL-COA DEHYDROGENASE"/>
    <property type="match status" value="1"/>
</dbReference>
<evidence type="ECO:0000256" key="4">
    <source>
        <dbReference type="ARBA" id="ARBA00022630"/>
    </source>
</evidence>
<accession>A0A401FW31</accession>
<evidence type="ECO:0000256" key="3">
    <source>
        <dbReference type="ARBA" id="ARBA00011881"/>
    </source>
</evidence>
<dbReference type="Pfam" id="PF12806">
    <property type="entry name" value="Acyl-CoA_dh_C"/>
    <property type="match status" value="1"/>
</dbReference>
<comment type="similarity">
    <text evidence="2 6">Belongs to the acyl-CoA dehydrogenase family.</text>
</comment>
<dbReference type="GO" id="GO:0016627">
    <property type="term" value="F:oxidoreductase activity, acting on the CH-CH group of donors"/>
    <property type="evidence" value="ECO:0007669"/>
    <property type="project" value="InterPro"/>
</dbReference>
<dbReference type="InterPro" id="IPR046373">
    <property type="entry name" value="Acyl-CoA_Oxase/DH_mid-dom_sf"/>
</dbReference>
<evidence type="ECO:0000313" key="11">
    <source>
        <dbReference type="EMBL" id="GBC61175.1"/>
    </source>
</evidence>
<dbReference type="GO" id="GO:0050660">
    <property type="term" value="F:flavin adenine dinucleotide binding"/>
    <property type="evidence" value="ECO:0007669"/>
    <property type="project" value="InterPro"/>
</dbReference>
<dbReference type="Proteomes" id="UP000288096">
    <property type="component" value="Unassembled WGS sequence"/>
</dbReference>
<comment type="caution">
    <text evidence="11">The sequence shown here is derived from an EMBL/GenBank/DDBJ whole genome shotgun (WGS) entry which is preliminary data.</text>
</comment>
<dbReference type="Gene3D" id="1.10.540.10">
    <property type="entry name" value="Acyl-CoA dehydrogenase/oxidase, N-terminal domain"/>
    <property type="match status" value="1"/>
</dbReference>
<evidence type="ECO:0000259" key="10">
    <source>
        <dbReference type="Pfam" id="PF12806"/>
    </source>
</evidence>
<dbReference type="Gene3D" id="1.20.140.10">
    <property type="entry name" value="Butyryl-CoA Dehydrogenase, subunit A, domain 3"/>
    <property type="match status" value="1"/>
</dbReference>
<dbReference type="PANTHER" id="PTHR42803:SF3">
    <property type="entry name" value="ACYL-COA DEHYDROGENASE-RELATED"/>
    <property type="match status" value="1"/>
</dbReference>
<evidence type="ECO:0000256" key="2">
    <source>
        <dbReference type="ARBA" id="ARBA00009347"/>
    </source>
</evidence>
<dbReference type="OrthoDB" id="9765339at2"/>
<keyword evidence="6" id="KW-0560">Oxidoreductase</keyword>
<keyword evidence="5 6" id="KW-0274">FAD</keyword>
<keyword evidence="4 6" id="KW-0285">Flavoprotein</keyword>
<keyword evidence="12" id="KW-1185">Reference proteome</keyword>
<dbReference type="InterPro" id="IPR052166">
    <property type="entry name" value="Diverse_Acyl-CoA_DH"/>
</dbReference>
<protein>
    <submittedName>
        <fullName evidence="11">Acyl-CoA dehydrogenase</fullName>
    </submittedName>
</protein>
<name>A0A401FW31_9BACT</name>
<feature type="domain" description="Acyl-CoA dehydrogenase/oxidase C-terminal" evidence="7">
    <location>
        <begin position="283"/>
        <end position="448"/>
    </location>
</feature>
<sequence>MANRFVSMKNLRFILHEVLNVESLSELPAFSGHTRKSIDMVLSAAHDFAKGELHPIFEEMDRNPPALRDGVVSVHPGVRNILRTLGDDGWISAGFPEAWGGEGMPETLLHAFGFIFAAANYSASVYAGLSAGAARLILSFGSEALKKAYVPPLLSGRWQGTMALTEPEAGSSLGDITTLAEPADNGSYVIRGRKIFISAGDHDGADNVVHLMLARIRDAPAGVKGISLFVVPKLIPDADGKPVSNHVTVTQIFHKLGYRGAPITELSLGENGDCHGFLVGEANRGLGYMFQMMNGARLEVGMGAAAIATAAYHAALEYTRSRCQGRRLTDKSSAKPIPIIRHPDVKRMLLFQRAVAEGALCLVLQCGLYEDQMAALPAEEREDLHLLTELLTPVAKSYPSEMGILATSQSLQCFGGYGYCEDFPVEQHFRDMRIHAIHEGTTGIQGMDLLGRKVMMKGGRALMLLGAEIEKTTMAARDFPELSGMANRLAETVGRLATVTQTLGALGMEKGPEALLADATLYLECFGIVTIAWQWLMQAVAACRGLSAEKAGREQIAFYEGKVLVCRYFFAYELPKTEGLFRRLTDTEGITLEAELKHFTD</sequence>
<evidence type="ECO:0000256" key="1">
    <source>
        <dbReference type="ARBA" id="ARBA00001974"/>
    </source>
</evidence>
<dbReference type="EMBL" id="BEXT01000001">
    <property type="protein sequence ID" value="GBC61175.1"/>
    <property type="molecule type" value="Genomic_DNA"/>
</dbReference>
<evidence type="ECO:0000259" key="8">
    <source>
        <dbReference type="Pfam" id="PF02770"/>
    </source>
</evidence>
<dbReference type="InterPro" id="IPR009100">
    <property type="entry name" value="AcylCoA_DH/oxidase_NM_dom_sf"/>
</dbReference>
<dbReference type="Pfam" id="PF00441">
    <property type="entry name" value="Acyl-CoA_dh_1"/>
    <property type="match status" value="1"/>
</dbReference>
<dbReference type="SUPFAM" id="SSF56645">
    <property type="entry name" value="Acyl-CoA dehydrogenase NM domain-like"/>
    <property type="match status" value="1"/>
</dbReference>
<comment type="subunit">
    <text evidence="3">Homotetramer.</text>
</comment>
<dbReference type="SUPFAM" id="SSF47203">
    <property type="entry name" value="Acyl-CoA dehydrogenase C-terminal domain-like"/>
    <property type="match status" value="1"/>
</dbReference>
<evidence type="ECO:0000259" key="9">
    <source>
        <dbReference type="Pfam" id="PF02771"/>
    </source>
</evidence>
<evidence type="ECO:0000313" key="12">
    <source>
        <dbReference type="Proteomes" id="UP000288096"/>
    </source>
</evidence>
<dbReference type="RefSeq" id="WP_124328495.1">
    <property type="nucleotide sequence ID" value="NZ_BEXT01000001.1"/>
</dbReference>
<dbReference type="InterPro" id="IPR036250">
    <property type="entry name" value="AcylCo_DH-like_C"/>
</dbReference>
<gene>
    <name evidence="11" type="ORF">DENIS_2135</name>
</gene>
<reference evidence="12" key="2">
    <citation type="submission" date="2019-01" db="EMBL/GenBank/DDBJ databases">
        <title>Genome sequence of Desulfonema ishimotonii strain Tokyo 01.</title>
        <authorList>
            <person name="Fukui M."/>
        </authorList>
    </citation>
    <scope>NUCLEOTIDE SEQUENCE [LARGE SCALE GENOMIC DNA]</scope>
    <source>
        <strain evidence="12">Tokyo 01</strain>
    </source>
</reference>
<dbReference type="Pfam" id="PF02770">
    <property type="entry name" value="Acyl-CoA_dh_M"/>
    <property type="match status" value="1"/>
</dbReference>
<feature type="domain" description="Acetyl-CoA dehydrogenase-like C-terminal" evidence="10">
    <location>
        <begin position="467"/>
        <end position="591"/>
    </location>
</feature>
<feature type="domain" description="Acyl-CoA oxidase/dehydrogenase middle" evidence="8">
    <location>
        <begin position="162"/>
        <end position="268"/>
    </location>
</feature>
<evidence type="ECO:0000259" key="7">
    <source>
        <dbReference type="Pfam" id="PF00441"/>
    </source>
</evidence>
<reference evidence="12" key="1">
    <citation type="submission" date="2017-11" db="EMBL/GenBank/DDBJ databases">
        <authorList>
            <person name="Watanabe M."/>
            <person name="Kojima H."/>
        </authorList>
    </citation>
    <scope>NUCLEOTIDE SEQUENCE [LARGE SCALE GENOMIC DNA]</scope>
    <source>
        <strain evidence="12">Tokyo 01</strain>
    </source>
</reference>
<organism evidence="11 12">
    <name type="scientific">Desulfonema ishimotonii</name>
    <dbReference type="NCBI Taxonomy" id="45657"/>
    <lineage>
        <taxon>Bacteria</taxon>
        <taxon>Pseudomonadati</taxon>
        <taxon>Thermodesulfobacteriota</taxon>
        <taxon>Desulfobacteria</taxon>
        <taxon>Desulfobacterales</taxon>
        <taxon>Desulfococcaceae</taxon>
        <taxon>Desulfonema</taxon>
    </lineage>
</organism>
<evidence type="ECO:0000256" key="5">
    <source>
        <dbReference type="ARBA" id="ARBA00022827"/>
    </source>
</evidence>
<feature type="domain" description="Acyl-CoA dehydrogenase/oxidase N-terminal" evidence="9">
    <location>
        <begin position="39"/>
        <end position="156"/>
    </location>
</feature>
<dbReference type="InterPro" id="IPR006091">
    <property type="entry name" value="Acyl-CoA_Oxase/DH_mid-dom"/>
</dbReference>
<dbReference type="AlphaFoldDB" id="A0A401FW31"/>